<name>A0A1H3I7R6_9PSEU</name>
<feature type="region of interest" description="Disordered" evidence="1">
    <location>
        <begin position="94"/>
        <end position="129"/>
    </location>
</feature>
<feature type="compositionally biased region" description="Low complexity" evidence="1">
    <location>
        <begin position="120"/>
        <end position="129"/>
    </location>
</feature>
<evidence type="ECO:0000256" key="1">
    <source>
        <dbReference type="SAM" id="MobiDB-lite"/>
    </source>
</evidence>
<feature type="region of interest" description="Disordered" evidence="1">
    <location>
        <begin position="1"/>
        <end position="61"/>
    </location>
</feature>
<gene>
    <name evidence="3" type="ORF">SAMN05216215_102261</name>
</gene>
<feature type="compositionally biased region" description="Basic and acidic residues" evidence="1">
    <location>
        <begin position="110"/>
        <end position="119"/>
    </location>
</feature>
<reference evidence="4" key="1">
    <citation type="submission" date="2016-10" db="EMBL/GenBank/DDBJ databases">
        <authorList>
            <person name="Varghese N."/>
            <person name="Submissions S."/>
        </authorList>
    </citation>
    <scope>NUCLEOTIDE SEQUENCE [LARGE SCALE GENOMIC DNA]</scope>
    <source>
        <strain evidence="4">CGMCC 4.3530</strain>
    </source>
</reference>
<dbReference type="Proteomes" id="UP000199529">
    <property type="component" value="Unassembled WGS sequence"/>
</dbReference>
<protein>
    <submittedName>
        <fullName evidence="3">Uncharacterized protein</fullName>
    </submittedName>
</protein>
<keyword evidence="2" id="KW-0812">Transmembrane</keyword>
<dbReference type="AlphaFoldDB" id="A0A1H3I7R6"/>
<dbReference type="STRING" id="418495.SAMN05216215_102261"/>
<evidence type="ECO:0000313" key="4">
    <source>
        <dbReference type="Proteomes" id="UP000199529"/>
    </source>
</evidence>
<feature type="transmembrane region" description="Helical" evidence="2">
    <location>
        <begin position="66"/>
        <end position="90"/>
    </location>
</feature>
<proteinExistence type="predicted"/>
<dbReference type="OrthoDB" id="3701210at2"/>
<sequence>MSYPPQDPYGSQSGPYGSQPGPPGSYPSGSYPSGQYPPPNASDDFWRHVAGSQPPSMPPKKNRTGLIIGLVSVGAVVVIGIVVTIILLAVNSGGGRNEAGPTTAPTTERSTTRTTERITESTTESSGSTFAAGSCVSLVSEKGGEMNAADCGSADSDYKITDVVSGNNRSLCLDDYTNVVGGKTYCIELDVKQGDCLTNFSEAEDSVPLKIECSKAEDQVTKVADSTDPKTACAEGEGYYVFEKRTVCFGNVQ</sequence>
<accession>A0A1H3I7R6</accession>
<keyword evidence="2" id="KW-1133">Transmembrane helix</keyword>
<dbReference type="RefSeq" id="WP_093268649.1">
    <property type="nucleotide sequence ID" value="NZ_FNOK01000022.1"/>
</dbReference>
<keyword evidence="4" id="KW-1185">Reference proteome</keyword>
<evidence type="ECO:0000256" key="2">
    <source>
        <dbReference type="SAM" id="Phobius"/>
    </source>
</evidence>
<feature type="compositionally biased region" description="Low complexity" evidence="1">
    <location>
        <begin position="8"/>
        <end position="19"/>
    </location>
</feature>
<keyword evidence="2" id="KW-0472">Membrane</keyword>
<dbReference type="EMBL" id="FNOK01000022">
    <property type="protein sequence ID" value="SDY23455.1"/>
    <property type="molecule type" value="Genomic_DNA"/>
</dbReference>
<evidence type="ECO:0000313" key="3">
    <source>
        <dbReference type="EMBL" id="SDY23455.1"/>
    </source>
</evidence>
<organism evidence="3 4">
    <name type="scientific">Saccharopolyspora shandongensis</name>
    <dbReference type="NCBI Taxonomy" id="418495"/>
    <lineage>
        <taxon>Bacteria</taxon>
        <taxon>Bacillati</taxon>
        <taxon>Actinomycetota</taxon>
        <taxon>Actinomycetes</taxon>
        <taxon>Pseudonocardiales</taxon>
        <taxon>Pseudonocardiaceae</taxon>
        <taxon>Saccharopolyspora</taxon>
    </lineage>
</organism>